<reference evidence="4 5" key="1">
    <citation type="journal article" date="2020" name="Cell">
        <title>Large-Scale Comparative Analyses of Tick Genomes Elucidate Their Genetic Diversity and Vector Capacities.</title>
        <authorList>
            <consortium name="Tick Genome and Microbiome Consortium (TIGMIC)"/>
            <person name="Jia N."/>
            <person name="Wang J."/>
            <person name="Shi W."/>
            <person name="Du L."/>
            <person name="Sun Y."/>
            <person name="Zhan W."/>
            <person name="Jiang J.F."/>
            <person name="Wang Q."/>
            <person name="Zhang B."/>
            <person name="Ji P."/>
            <person name="Bell-Sakyi L."/>
            <person name="Cui X.M."/>
            <person name="Yuan T.T."/>
            <person name="Jiang B.G."/>
            <person name="Yang W.F."/>
            <person name="Lam T.T."/>
            <person name="Chang Q.C."/>
            <person name="Ding S.J."/>
            <person name="Wang X.J."/>
            <person name="Zhu J.G."/>
            <person name="Ruan X.D."/>
            <person name="Zhao L."/>
            <person name="Wei J.T."/>
            <person name="Ye R.Z."/>
            <person name="Que T.C."/>
            <person name="Du C.H."/>
            <person name="Zhou Y.H."/>
            <person name="Cheng J.X."/>
            <person name="Dai P.F."/>
            <person name="Guo W.B."/>
            <person name="Han X.H."/>
            <person name="Huang E.J."/>
            <person name="Li L.F."/>
            <person name="Wei W."/>
            <person name="Gao Y.C."/>
            <person name="Liu J.Z."/>
            <person name="Shao H.Z."/>
            <person name="Wang X."/>
            <person name="Wang C.C."/>
            <person name="Yang T.C."/>
            <person name="Huo Q.B."/>
            <person name="Li W."/>
            <person name="Chen H.Y."/>
            <person name="Chen S.E."/>
            <person name="Zhou L.G."/>
            <person name="Ni X.B."/>
            <person name="Tian J.H."/>
            <person name="Sheng Y."/>
            <person name="Liu T."/>
            <person name="Pan Y.S."/>
            <person name="Xia L.Y."/>
            <person name="Li J."/>
            <person name="Zhao F."/>
            <person name="Cao W.C."/>
        </authorList>
    </citation>
    <scope>NUCLEOTIDE SEQUENCE [LARGE SCALE GENOMIC DNA]</scope>
    <source>
        <strain evidence="4">HaeL-2018</strain>
    </source>
</reference>
<keyword evidence="1" id="KW-0862">Zinc</keyword>
<evidence type="ECO:0000313" key="4">
    <source>
        <dbReference type="EMBL" id="KAH9365793.1"/>
    </source>
</evidence>
<dbReference type="InterPro" id="IPR001878">
    <property type="entry name" value="Znf_CCHC"/>
</dbReference>
<feature type="region of interest" description="Disordered" evidence="2">
    <location>
        <begin position="1"/>
        <end position="30"/>
    </location>
</feature>
<dbReference type="GO" id="GO:0008270">
    <property type="term" value="F:zinc ion binding"/>
    <property type="evidence" value="ECO:0007669"/>
    <property type="project" value="UniProtKB-KW"/>
</dbReference>
<feature type="compositionally biased region" description="Basic residues" evidence="2">
    <location>
        <begin position="10"/>
        <end position="21"/>
    </location>
</feature>
<evidence type="ECO:0000313" key="5">
    <source>
        <dbReference type="Proteomes" id="UP000821853"/>
    </source>
</evidence>
<sequence length="272" mass="30813">MHRTPTGEHAHKRRQQPKKKPPPPAERLPEDDIKIVLRPQGGLYPQTVPAASLADLVQRQANITHNNKDQLRVNQKSNFIGISTPSEARSKQYLQQTTLQYQGATYLLSNHIPQPSNNCVGVIFNAPTEDDASTILRRSLTYYNPALHILDAERLHNSSLVQILFNGTTIPYWVRYRAAIVRSYPFKRKPEACFNCWRPGHRQDVCPHTPPTPRCTKCGSTTPTENHRCNPNCILCGDSHLTGAACCLRRFQPRRPHQPPFVALVSQTEHQP</sequence>
<keyword evidence="5" id="KW-1185">Reference proteome</keyword>
<gene>
    <name evidence="4" type="ORF">HPB48_010063</name>
</gene>
<dbReference type="AlphaFoldDB" id="A0A9J6FU27"/>
<proteinExistence type="predicted"/>
<dbReference type="PROSITE" id="PS50158">
    <property type="entry name" value="ZF_CCHC"/>
    <property type="match status" value="1"/>
</dbReference>
<feature type="domain" description="CCHC-type" evidence="3">
    <location>
        <begin position="193"/>
        <end position="207"/>
    </location>
</feature>
<evidence type="ECO:0000259" key="3">
    <source>
        <dbReference type="PROSITE" id="PS50158"/>
    </source>
</evidence>
<keyword evidence="1" id="KW-0863">Zinc-finger</keyword>
<name>A0A9J6FU27_HAELO</name>
<protein>
    <recommendedName>
        <fullName evidence="3">CCHC-type domain-containing protein</fullName>
    </recommendedName>
</protein>
<evidence type="ECO:0000256" key="2">
    <source>
        <dbReference type="SAM" id="MobiDB-lite"/>
    </source>
</evidence>
<organism evidence="4 5">
    <name type="scientific">Haemaphysalis longicornis</name>
    <name type="common">Bush tick</name>
    <dbReference type="NCBI Taxonomy" id="44386"/>
    <lineage>
        <taxon>Eukaryota</taxon>
        <taxon>Metazoa</taxon>
        <taxon>Ecdysozoa</taxon>
        <taxon>Arthropoda</taxon>
        <taxon>Chelicerata</taxon>
        <taxon>Arachnida</taxon>
        <taxon>Acari</taxon>
        <taxon>Parasitiformes</taxon>
        <taxon>Ixodida</taxon>
        <taxon>Ixodoidea</taxon>
        <taxon>Ixodidae</taxon>
        <taxon>Haemaphysalinae</taxon>
        <taxon>Haemaphysalis</taxon>
    </lineage>
</organism>
<accession>A0A9J6FU27</accession>
<dbReference type="GO" id="GO:0003676">
    <property type="term" value="F:nucleic acid binding"/>
    <property type="evidence" value="ECO:0007669"/>
    <property type="project" value="InterPro"/>
</dbReference>
<comment type="caution">
    <text evidence="4">The sequence shown here is derived from an EMBL/GenBank/DDBJ whole genome shotgun (WGS) entry which is preliminary data.</text>
</comment>
<keyword evidence="1" id="KW-0479">Metal-binding</keyword>
<dbReference type="EMBL" id="JABSTR010000003">
    <property type="protein sequence ID" value="KAH9365793.1"/>
    <property type="molecule type" value="Genomic_DNA"/>
</dbReference>
<evidence type="ECO:0000256" key="1">
    <source>
        <dbReference type="PROSITE-ProRule" id="PRU00047"/>
    </source>
</evidence>
<dbReference type="VEuPathDB" id="VectorBase:HLOH_059166"/>
<dbReference type="Proteomes" id="UP000821853">
    <property type="component" value="Unassembled WGS sequence"/>
</dbReference>